<dbReference type="PANTHER" id="PTHR40459:SF1">
    <property type="entry name" value="CONSERVED HYPOTHETICAL ALANINE AND LEUCINE RICH PROTEIN"/>
    <property type="match status" value="1"/>
</dbReference>
<dbReference type="SUPFAM" id="SSF48179">
    <property type="entry name" value="6-phosphogluconate dehydrogenase C-terminal domain-like"/>
    <property type="match status" value="1"/>
</dbReference>
<organism evidence="3 4">
    <name type="scientific">Noviherbaspirillum saxi</name>
    <dbReference type="NCBI Taxonomy" id="2320863"/>
    <lineage>
        <taxon>Bacteria</taxon>
        <taxon>Pseudomonadati</taxon>
        <taxon>Pseudomonadota</taxon>
        <taxon>Betaproteobacteria</taxon>
        <taxon>Burkholderiales</taxon>
        <taxon>Oxalobacteraceae</taxon>
        <taxon>Noviherbaspirillum</taxon>
    </lineage>
</organism>
<dbReference type="EMBL" id="QYUO01000002">
    <property type="protein sequence ID" value="RJF95378.1"/>
    <property type="molecule type" value="Genomic_DNA"/>
</dbReference>
<gene>
    <name evidence="3" type="ORF">D3871_18335</name>
</gene>
<dbReference type="PANTHER" id="PTHR40459">
    <property type="entry name" value="CONSERVED HYPOTHETICAL ALANINE AND LEUCINE RICH PROTEIN"/>
    <property type="match status" value="1"/>
</dbReference>
<name>A0A3A3FIQ8_9BURK</name>
<evidence type="ECO:0000259" key="2">
    <source>
        <dbReference type="Pfam" id="PF10728"/>
    </source>
</evidence>
<dbReference type="InterPro" id="IPR008927">
    <property type="entry name" value="6-PGluconate_DH-like_C_sf"/>
</dbReference>
<keyword evidence="4" id="KW-1185">Reference proteome</keyword>
<dbReference type="InterPro" id="IPR037108">
    <property type="entry name" value="TM1727-like_C_sf"/>
</dbReference>
<comment type="caution">
    <text evidence="3">The sequence shown here is derived from an EMBL/GenBank/DDBJ whole genome shotgun (WGS) entry which is preliminary data.</text>
</comment>
<dbReference type="Pfam" id="PF10728">
    <property type="entry name" value="DUF2520"/>
    <property type="match status" value="1"/>
</dbReference>
<proteinExistence type="predicted"/>
<feature type="domain" description="Putative oxidoreductase/dehydrogenase Rossmann-like" evidence="1">
    <location>
        <begin position="8"/>
        <end position="122"/>
    </location>
</feature>
<feature type="domain" description="DUF2520" evidence="2">
    <location>
        <begin position="140"/>
        <end position="266"/>
    </location>
</feature>
<dbReference type="RefSeq" id="WP_119770528.1">
    <property type="nucleotide sequence ID" value="NZ_QYUO01000002.1"/>
</dbReference>
<dbReference type="InterPro" id="IPR036291">
    <property type="entry name" value="NAD(P)-bd_dom_sf"/>
</dbReference>
<protein>
    <submittedName>
        <fullName evidence="3">DUF2520 domain-containing protein</fullName>
    </submittedName>
</protein>
<dbReference type="OrthoDB" id="8650434at2"/>
<dbReference type="Proteomes" id="UP000265955">
    <property type="component" value="Unassembled WGS sequence"/>
</dbReference>
<dbReference type="Gene3D" id="1.10.1040.20">
    <property type="entry name" value="ProC-like, C-terminal domain"/>
    <property type="match status" value="1"/>
</dbReference>
<dbReference type="AlphaFoldDB" id="A0A3A3FIQ8"/>
<evidence type="ECO:0000313" key="3">
    <source>
        <dbReference type="EMBL" id="RJF95378.1"/>
    </source>
</evidence>
<dbReference type="InterPro" id="IPR019665">
    <property type="entry name" value="OxRdtase/DH_put_Rossmann_dom"/>
</dbReference>
<evidence type="ECO:0000259" key="1">
    <source>
        <dbReference type="Pfam" id="PF10727"/>
    </source>
</evidence>
<evidence type="ECO:0000313" key="4">
    <source>
        <dbReference type="Proteomes" id="UP000265955"/>
    </source>
</evidence>
<sequence length="279" mass="29301">MSTPPTMNIIGCGKLGMTLGRLWTTHQVFAIQAIMNRSQASTEKAIAFMQAGVAASDIRNMPPADAWLIATPDDDIASSCDALAASGKLKQGDIVFHCSGALPSSILAAATRAGAAISSVHPIRSFADPAQVAASFGGTFCGIEGDAEALNVLQAAFGAIGARTIPIDANFKTLYHAAAVFASNYLVTVLDVAVQAYVKAGIPEEAALQLMEPLVRGTVDNVFRLGTTKALTGPIARGDIATAVKQYRAVNTWDERHGVLYKQLGKLTSDIAARRRQKT</sequence>
<accession>A0A3A3FIQ8</accession>
<dbReference type="Pfam" id="PF10727">
    <property type="entry name" value="Rossmann-like"/>
    <property type="match status" value="1"/>
</dbReference>
<dbReference type="Gene3D" id="3.40.50.720">
    <property type="entry name" value="NAD(P)-binding Rossmann-like Domain"/>
    <property type="match status" value="1"/>
</dbReference>
<reference evidence="4" key="1">
    <citation type="submission" date="2018-09" db="EMBL/GenBank/DDBJ databases">
        <authorList>
            <person name="Zhu H."/>
        </authorList>
    </citation>
    <scope>NUCLEOTIDE SEQUENCE [LARGE SCALE GENOMIC DNA]</scope>
    <source>
        <strain evidence="4">K1R23-30</strain>
    </source>
</reference>
<dbReference type="SUPFAM" id="SSF51735">
    <property type="entry name" value="NAD(P)-binding Rossmann-fold domains"/>
    <property type="match status" value="1"/>
</dbReference>
<dbReference type="InterPro" id="IPR018931">
    <property type="entry name" value="DUF2520"/>
</dbReference>